<evidence type="ECO:0000313" key="5">
    <source>
        <dbReference type="EMBL" id="SDL46921.1"/>
    </source>
</evidence>
<dbReference type="OrthoDB" id="1266582at2"/>
<evidence type="ECO:0000259" key="4">
    <source>
        <dbReference type="PROSITE" id="PS01124"/>
    </source>
</evidence>
<dbReference type="InterPro" id="IPR003313">
    <property type="entry name" value="AraC-bd"/>
</dbReference>
<dbReference type="RefSeq" id="WP_093198482.1">
    <property type="nucleotide sequence ID" value="NZ_FNGS01000002.1"/>
</dbReference>
<keyword evidence="2" id="KW-0238">DNA-binding</keyword>
<evidence type="ECO:0000256" key="1">
    <source>
        <dbReference type="ARBA" id="ARBA00023015"/>
    </source>
</evidence>
<dbReference type="InterPro" id="IPR009057">
    <property type="entry name" value="Homeodomain-like_sf"/>
</dbReference>
<dbReference type="Gene3D" id="2.60.120.10">
    <property type="entry name" value="Jelly Rolls"/>
    <property type="match status" value="1"/>
</dbReference>
<dbReference type="GO" id="GO:0003700">
    <property type="term" value="F:DNA-binding transcription factor activity"/>
    <property type="evidence" value="ECO:0007669"/>
    <property type="project" value="InterPro"/>
</dbReference>
<proteinExistence type="predicted"/>
<reference evidence="5 6" key="1">
    <citation type="submission" date="2016-10" db="EMBL/GenBank/DDBJ databases">
        <authorList>
            <person name="de Groot N.N."/>
        </authorList>
    </citation>
    <scope>NUCLEOTIDE SEQUENCE [LARGE SCALE GENOMIC DNA]</scope>
    <source>
        <strain evidence="5 6">DSM 21668</strain>
    </source>
</reference>
<name>A0A1G9KB14_9BACT</name>
<protein>
    <submittedName>
        <fullName evidence="5">Transcriptional regulator, AraC family</fullName>
    </submittedName>
</protein>
<sequence>MTAHDAYTAEYLEAIDQIPDSVYVLHEKQEHRFPFHQHGKGQLSYIEGGIAYLNTRNKAYFVPARHYVWIPPGLEHFVHHATSALMVRNIYFLNEDDGQHPFFRHMGIYPVSNLLQEMLKFSERWKGNIIPGGYPYEFLVTMKHLLPDVSTHPLPIALPTTDNERLRPVILYIRSHLGAPLSLPEVAFRFGFSERTLSRLFQQVLNLSFLQYVKMCRIITAIEQLLQTDKSVTEIAYDVGYSSLPTFSNTFYQLVNRRPAEFRNSLSGSSLDDSDQKKQVDF</sequence>
<evidence type="ECO:0000313" key="6">
    <source>
        <dbReference type="Proteomes" id="UP000198901"/>
    </source>
</evidence>
<dbReference type="PANTHER" id="PTHR11019">
    <property type="entry name" value="HTH-TYPE TRANSCRIPTIONAL REGULATOR NIMR"/>
    <property type="match status" value="1"/>
</dbReference>
<dbReference type="SMART" id="SM00342">
    <property type="entry name" value="HTH_ARAC"/>
    <property type="match status" value="1"/>
</dbReference>
<accession>A0A1G9KB14</accession>
<dbReference type="Pfam" id="PF12833">
    <property type="entry name" value="HTH_18"/>
    <property type="match status" value="1"/>
</dbReference>
<keyword evidence="6" id="KW-1185">Reference proteome</keyword>
<dbReference type="Proteomes" id="UP000198901">
    <property type="component" value="Unassembled WGS sequence"/>
</dbReference>
<feature type="domain" description="HTH araC/xylS-type" evidence="4">
    <location>
        <begin position="167"/>
        <end position="265"/>
    </location>
</feature>
<dbReference type="Pfam" id="PF02311">
    <property type="entry name" value="AraC_binding"/>
    <property type="match status" value="1"/>
</dbReference>
<dbReference type="STRING" id="563176.SAMN04488090_0952"/>
<dbReference type="InterPro" id="IPR018060">
    <property type="entry name" value="HTH_AraC"/>
</dbReference>
<keyword evidence="1" id="KW-0805">Transcription regulation</keyword>
<keyword evidence="3" id="KW-0804">Transcription</keyword>
<dbReference type="InterPro" id="IPR014710">
    <property type="entry name" value="RmlC-like_jellyroll"/>
</dbReference>
<dbReference type="SUPFAM" id="SSF46689">
    <property type="entry name" value="Homeodomain-like"/>
    <property type="match status" value="2"/>
</dbReference>
<dbReference type="SUPFAM" id="SSF51215">
    <property type="entry name" value="Regulatory protein AraC"/>
    <property type="match status" value="1"/>
</dbReference>
<evidence type="ECO:0000256" key="3">
    <source>
        <dbReference type="ARBA" id="ARBA00023163"/>
    </source>
</evidence>
<dbReference type="AlphaFoldDB" id="A0A1G9KB14"/>
<evidence type="ECO:0000256" key="2">
    <source>
        <dbReference type="ARBA" id="ARBA00023125"/>
    </source>
</evidence>
<dbReference type="PANTHER" id="PTHR11019:SF159">
    <property type="entry name" value="TRANSCRIPTIONAL REGULATOR-RELATED"/>
    <property type="match status" value="1"/>
</dbReference>
<organism evidence="5 6">
    <name type="scientific">Siphonobacter aquaeclarae</name>
    <dbReference type="NCBI Taxonomy" id="563176"/>
    <lineage>
        <taxon>Bacteria</taxon>
        <taxon>Pseudomonadati</taxon>
        <taxon>Bacteroidota</taxon>
        <taxon>Cytophagia</taxon>
        <taxon>Cytophagales</taxon>
        <taxon>Cytophagaceae</taxon>
        <taxon>Siphonobacter</taxon>
    </lineage>
</organism>
<dbReference type="InterPro" id="IPR037923">
    <property type="entry name" value="HTH-like"/>
</dbReference>
<dbReference type="GO" id="GO:0043565">
    <property type="term" value="F:sequence-specific DNA binding"/>
    <property type="evidence" value="ECO:0007669"/>
    <property type="project" value="InterPro"/>
</dbReference>
<dbReference type="EMBL" id="FNGS01000002">
    <property type="protein sequence ID" value="SDL46921.1"/>
    <property type="molecule type" value="Genomic_DNA"/>
</dbReference>
<gene>
    <name evidence="5" type="ORF">SAMN04488090_0952</name>
</gene>
<dbReference type="PROSITE" id="PS01124">
    <property type="entry name" value="HTH_ARAC_FAMILY_2"/>
    <property type="match status" value="1"/>
</dbReference>
<dbReference type="Gene3D" id="1.10.10.60">
    <property type="entry name" value="Homeodomain-like"/>
    <property type="match status" value="2"/>
</dbReference>